<evidence type="ECO:0000313" key="2">
    <source>
        <dbReference type="EMBL" id="KDR28061.1"/>
    </source>
</evidence>
<proteinExistence type="predicted"/>
<accession>A0A069NSN8</accession>
<reference evidence="2 3" key="2">
    <citation type="submission" date="2014-03" db="EMBL/GenBank/DDBJ databases">
        <title>Draft Genome Sequences of Four Burkholderia Strains.</title>
        <authorList>
            <person name="Liu X.Y."/>
            <person name="Li C.X."/>
            <person name="Xu J.H."/>
        </authorList>
    </citation>
    <scope>NUCLEOTIDE SEQUENCE [LARGE SCALE GENOMIC DNA]</scope>
    <source>
        <strain evidence="2 3">R27</strain>
    </source>
</reference>
<evidence type="ECO:0000313" key="1">
    <source>
        <dbReference type="EMBL" id="GGD65454.1"/>
    </source>
</evidence>
<reference evidence="1" key="1">
    <citation type="journal article" date="2014" name="Int. J. Syst. Evol. Microbiol.">
        <title>Complete genome of a new Firmicutes species belonging to the dominant human colonic microbiota ('Ruminococcus bicirculans') reveals two chromosomes and a selective capacity to utilize plant glucans.</title>
        <authorList>
            <consortium name="NISC Comparative Sequencing Program"/>
            <person name="Wegmann U."/>
            <person name="Louis P."/>
            <person name="Goesmann A."/>
            <person name="Henrissat B."/>
            <person name="Duncan S.H."/>
            <person name="Flint H.J."/>
        </authorList>
    </citation>
    <scope>NUCLEOTIDE SEQUENCE</scope>
    <source>
        <strain evidence="1">CGMCC 1.11013</strain>
    </source>
</reference>
<comment type="caution">
    <text evidence="2">The sequence shown here is derived from an EMBL/GenBank/DDBJ whole genome shotgun (WGS) entry which is preliminary data.</text>
</comment>
<dbReference type="OrthoDB" id="5599602at2"/>
<gene>
    <name evidence="2" type="ORF">BG57_20140</name>
    <name evidence="1" type="ORF">GCM10010985_19480</name>
</gene>
<name>A0A069NSN8_9BURK</name>
<sequence length="271" mass="28771">MQWIAALPMYNIAPALADDWRALLGAVLGRISPWLDARGDTVRIVDPGADLTAFWLRDDVLLSQTCGYPLLHALSGRVQLVATPAFDAPGCERGGYRSVLVAGAQAGASSLEACRGLRAVYNDEDSNSGMNLFRHAVAPLTSGGRFFSSATKSGGHLASLRAIAVERSADVAAIDCVTLAFVRAHRPELAAGIREIGVTASAPALPFIASKRVPKGLVDALAAALSDVIAQDEALAGRLRLRGVLRFTEADYACIDRYEREAIELGYPRLA</sequence>
<evidence type="ECO:0000313" key="3">
    <source>
        <dbReference type="Proteomes" id="UP000027439"/>
    </source>
</evidence>
<dbReference type="eggNOG" id="COG3221">
    <property type="taxonomic scope" value="Bacteria"/>
</dbReference>
<evidence type="ECO:0000313" key="4">
    <source>
        <dbReference type="Proteomes" id="UP000597138"/>
    </source>
</evidence>
<dbReference type="SUPFAM" id="SSF53850">
    <property type="entry name" value="Periplasmic binding protein-like II"/>
    <property type="match status" value="1"/>
</dbReference>
<dbReference type="STRING" id="1071679.BG57_20140"/>
<dbReference type="Proteomes" id="UP000027439">
    <property type="component" value="Unassembled WGS sequence"/>
</dbReference>
<reference evidence="1" key="4">
    <citation type="submission" date="2024-05" db="EMBL/GenBank/DDBJ databases">
        <authorList>
            <person name="Sun Q."/>
            <person name="Zhou Y."/>
        </authorList>
    </citation>
    <scope>NUCLEOTIDE SEQUENCE</scope>
    <source>
        <strain evidence="1">CGMCC 1.11013</strain>
    </source>
</reference>
<dbReference type="Proteomes" id="UP000597138">
    <property type="component" value="Unassembled WGS sequence"/>
</dbReference>
<dbReference type="EMBL" id="BMEG01000002">
    <property type="protein sequence ID" value="GGD65454.1"/>
    <property type="molecule type" value="Genomic_DNA"/>
</dbReference>
<dbReference type="Pfam" id="PF12974">
    <property type="entry name" value="Phosphonate-bd"/>
    <property type="match status" value="1"/>
</dbReference>
<dbReference type="PANTHER" id="PTHR35841">
    <property type="entry name" value="PHOSPHONATES-BINDING PERIPLASMIC PROTEIN"/>
    <property type="match status" value="1"/>
</dbReference>
<dbReference type="EMBL" id="JFHE01000038">
    <property type="protein sequence ID" value="KDR28061.1"/>
    <property type="molecule type" value="Genomic_DNA"/>
</dbReference>
<reference evidence="4" key="3">
    <citation type="journal article" date="2019" name="Int. J. Syst. Evol. Microbiol.">
        <title>The Global Catalogue of Microorganisms (GCM) 10K type strain sequencing project: providing services to taxonomists for standard genome sequencing and annotation.</title>
        <authorList>
            <consortium name="The Broad Institute Genomics Platform"/>
            <consortium name="The Broad Institute Genome Sequencing Center for Infectious Disease"/>
            <person name="Wu L."/>
            <person name="Ma J."/>
        </authorList>
    </citation>
    <scope>NUCLEOTIDE SEQUENCE [LARGE SCALE GENOMIC DNA]</scope>
    <source>
        <strain evidence="4">CGMCC 1.11013</strain>
    </source>
</reference>
<organism evidence="2 3">
    <name type="scientific">Caballeronia grimmiae</name>
    <dbReference type="NCBI Taxonomy" id="1071679"/>
    <lineage>
        <taxon>Bacteria</taxon>
        <taxon>Pseudomonadati</taxon>
        <taxon>Pseudomonadota</taxon>
        <taxon>Betaproteobacteria</taxon>
        <taxon>Burkholderiales</taxon>
        <taxon>Burkholderiaceae</taxon>
        <taxon>Caballeronia</taxon>
    </lineage>
</organism>
<keyword evidence="4" id="KW-1185">Reference proteome</keyword>
<protein>
    <submittedName>
        <fullName evidence="2">Phosphate ABC transporter substrate-binding protein</fullName>
    </submittedName>
</protein>
<dbReference type="RefSeq" id="WP_035969334.1">
    <property type="nucleotide sequence ID" value="NZ_BMEG01000002.1"/>
</dbReference>
<dbReference type="Gene3D" id="3.40.190.10">
    <property type="entry name" value="Periplasmic binding protein-like II"/>
    <property type="match status" value="2"/>
</dbReference>
<dbReference type="AlphaFoldDB" id="A0A069NSN8"/>
<dbReference type="PANTHER" id="PTHR35841:SF1">
    <property type="entry name" value="PHOSPHONATES-BINDING PERIPLASMIC PROTEIN"/>
    <property type="match status" value="1"/>
</dbReference>